<proteinExistence type="predicted"/>
<accession>A0A6J6KJV8</accession>
<dbReference type="EMBL" id="CAEZVV010000085">
    <property type="protein sequence ID" value="CAB4650110.1"/>
    <property type="molecule type" value="Genomic_DNA"/>
</dbReference>
<feature type="region of interest" description="Disordered" evidence="1">
    <location>
        <begin position="62"/>
        <end position="84"/>
    </location>
</feature>
<name>A0A6J6KJV8_9ZZZZ</name>
<organism evidence="2">
    <name type="scientific">freshwater metagenome</name>
    <dbReference type="NCBI Taxonomy" id="449393"/>
    <lineage>
        <taxon>unclassified sequences</taxon>
        <taxon>metagenomes</taxon>
        <taxon>ecological metagenomes</taxon>
    </lineage>
</organism>
<evidence type="ECO:0000313" key="2">
    <source>
        <dbReference type="EMBL" id="CAB4650110.1"/>
    </source>
</evidence>
<sequence length="84" mass="9463">MSDWATKRAFLQRTLYIDVNPLAITSEIREIVDHLLRHLDRFAPLAKFFAGKRINRIDVVEPNLGHGPPSRSRANQGLPACGGR</sequence>
<protein>
    <submittedName>
        <fullName evidence="2">Unannotated protein</fullName>
    </submittedName>
</protein>
<reference evidence="2" key="1">
    <citation type="submission" date="2020-05" db="EMBL/GenBank/DDBJ databases">
        <authorList>
            <person name="Chiriac C."/>
            <person name="Salcher M."/>
            <person name="Ghai R."/>
            <person name="Kavagutti S V."/>
        </authorList>
    </citation>
    <scope>NUCLEOTIDE SEQUENCE</scope>
</reference>
<gene>
    <name evidence="2" type="ORF">UFOPK2143_01222</name>
</gene>
<evidence type="ECO:0000256" key="1">
    <source>
        <dbReference type="SAM" id="MobiDB-lite"/>
    </source>
</evidence>
<dbReference type="AlphaFoldDB" id="A0A6J6KJV8"/>